<accession>A0A077QPA1</accession>
<gene>
    <name evidence="8" type="primary">tcdA</name>
    <name evidence="8" type="ORF">XBI1_2920036</name>
</gene>
<reference evidence="8" key="1">
    <citation type="submission" date="2013-07" db="EMBL/GenBank/DDBJ databases">
        <title>Sub-species coevolution in mutualistic symbiosis.</title>
        <authorList>
            <person name="Murfin K."/>
            <person name="Klassen J."/>
            <person name="Lee M."/>
            <person name="Forst S."/>
            <person name="Stock P."/>
            <person name="Goodrich-Blair H."/>
        </authorList>
    </citation>
    <scope>NUCLEOTIDE SEQUENCE [LARGE SCALE GENOMIC DNA]</scope>
    <source>
        <strain evidence="8">Intermedium</strain>
    </source>
</reference>
<feature type="domain" description="TcA receptor binding" evidence="5">
    <location>
        <begin position="1643"/>
        <end position="1785"/>
    </location>
</feature>
<dbReference type="InterPro" id="IPR040840">
    <property type="entry name" value="TcA_TcB_BD"/>
</dbReference>
<feature type="coiled-coil region" evidence="2">
    <location>
        <begin position="2065"/>
        <end position="2114"/>
    </location>
</feature>
<evidence type="ECO:0000259" key="5">
    <source>
        <dbReference type="Pfam" id="PF18518"/>
    </source>
</evidence>
<sequence length="2531" mass="285196">MYNTENILFRLNRENPQKPMTLAHIMPISFSAFRKEVKDTLNWGESHHLYLAAKKAEKENRIFEARLLSRANPQLRGAVRLGIQQLSQRQSYDTLFGGRSDKYVLPGSVASMFSPAAYLTELYRESRHLHSESSIYHLDKRRPDLQSIMLTQENQDQTLSTLELSNDILFDGIKNKKKLNKNEDVLKMLSDWRLSGNTPYHQPFETLSNIVSQLDPQLSQVSQSPKVIGLLSPVSLLGISSQISPELYKILTEEITAENAQDMYKKNFGDLPISALSNPNYLMKYYDIDADTLRAVMGIYGSGQNDDEPGFISDQTIVTYLDDKNSFVTYLITRTKGENYDWQVNFIEAIPTKDGKLKYWYNFKAQATGAVSTKISLNGHTILDKPDWLPELNKTYSDIVDFPGDADRKKFTLKFERAAAGSGGSFNTEATFSIETVLPQLFFLKLNKVIRLYKKTGITLEQIETAVDSDNAQQQITETVLKKIFYTTYYINRYHLSFNDALVLCNTAISQHSYNDQPSHFDLIFNNPPLNGNYYQLGGDNIQVDPEQAGYAQYDQRREMLKHALKVNDSELFTLSKILDQKNTSGIDNNLATDLSALYRVRMLAYIHQLSINELAILLKLSPYAGMTFNNISTEALIEVIEYLYSIIQWLQIQKISVYTLYMMTTTTYSTVLSPDINNLIETLRAGMQNKTVPDDQLIKTLAPFIAAALKLSSAFVAESILIWINKIKPNGMDVTAFWKSIEPSRNPIKPDSMVFCQVLGQLALIYLATQLTENALNLSVTSKVIIGHSGSIDHLGKDTETVRQLSRFAGWCNSLGSNTDTVLTALQSNNLDSTILASAMRMDERLLSTASEQANLNKQVAEKDKYADWPEIDSVLQWLAVANVMKTSPNKINALLQLDYLKDQNTTEVSYETWSQSADILAAGLNNNQSDILKQALEEEASAALSQYYIREVVDSAAEVIDRNDLYGYLLIDNQISAQVETTRLAEAIASIQQYINRALNGRESTPATDVMTGQFYQDWDRYNKRYSTWAGVSTLVYYPENYIDPTMRIGQTHMMDELLQSVSQSQLSVDTVEDAFKTYLTRFEQIANLTVVSGYHDNVNISQGNSYLVGKGETDANQYYWRKLDHSKSRQGKIAANAWSEWAKIDSPVNPYQGLIKPVIYKSRLYIVWLEKRMITVSESKDGAITSKDIIKYEIKIAHIRHDGTWNTPITLDVSDIFSEYSNDDLTNLAMYCSEYTGESTLLLLLYVKQVNTAGNKESTNTKTKGMYIYSDMTTKVMIDSEIENYQNSVYREFDTLTQRRLNNRYAANYDYPSSVAVSSSYEWGDYSLSMVYDSKIASIAIVENARSSDEIKLKIDANLRVIYNGVEGRQRHQCALIQKFGQLGDKFIVYEDLKIDRENQSAGNNNLFYPVYQYSGNVSKLSKGRLLVYRESSSSYVKADIGSGHDPLINENAQKPYGYVEDSKNDPAALKNNMTLTDNAGISTKVASPRDIDTAVTPANITIKASAGSSKPVVFNAETSVTNKPNNSLEEMIYNFHDMEFTIPLTEFKDNQVEVEIVLTGKADDGRVLGSETFNFTVTQKILNEQSGLLTLNTAASKAQYLQWGPYRTRINTLFAKNMVERAETGIDTLLTMDTQQLPEPKMGDGGFIRVTLPKYDPDKHGSTRNAAVTLCQGDCSTTHYDFWDGSLIDAEQTIKLFIPLTSTKEPFYNTIDFPSSISDGLQVFLKSAKEDLLAGTLKTAFTPSEEKKANIIFTEYTPVSGTPSMKVELLSKYYDQPMDFNGANSLYFWELFYYSPMLVAQRLLQEQNFDEANHWLKYVYSPEGYIVKGEIAPYHWNCRPLEEDTSWNPDPLDSTDPDAVAQDDPMHYKVSTFMRMLDLLIARGDKAYRQLERDTLNEAKLWYIQALNLLGDEQFVALDGNWSEPTLETAADKTVEQDYQHALMLIRLVQPAEYTANSLTKLFLPQQNDKLNGYWQTLKQRLYNLRHNLTIDGLPLSLPIYAKPADPKALLSAAVNASQGGTDLPNPEMPLHRFPIMLDNAKSIVSQLIQFGSTLQGIIERQDAEALNELLQNQARELTLISIQMQNKTLEELDAEKEVLKQSRQGAQSRFDSYSKLYDENINAGEKTAMGLRTTASAISTALEAAKLAEAGADMFPNIFGLAGGGSRWGAIPGALASVMGFTASTLNTTAELTTQSEIYRRRRQEWEIQRTNADHEVKQIDAQLKSLEIRREAAEMQKTYLETQQAQTQAQLEFLQRKFSNRALYNWMRGRLAAIYFQFYDLATSRCLMAQAAYQWETTDSAASFIKSGAWQGTYAGLLAGESLILNLVQMEDAFMKKDERALEITRTVSLAEVYSSLSGDDKFILPDAVAALLKSPEKTFGKDQNTLKIETNQLEASVNLSGLKIWEDYPQQLGAARRIKQVSVSLPALLGPYQDVQAILSYSGDMKGIPKGCSAIAVSNGMNDSGQFQLDFNDTKYLPFEGINIPKDGDKSALVLSFPNANAKQKTMLLSLSDIILHIRYTIRK</sequence>
<dbReference type="Pfam" id="PF18413">
    <property type="entry name" value="Neuraminidase"/>
    <property type="match status" value="1"/>
</dbReference>
<dbReference type="InterPro" id="IPR046839">
    <property type="entry name" value="ABC_toxin_N"/>
</dbReference>
<evidence type="ECO:0000256" key="1">
    <source>
        <dbReference type="ARBA" id="ARBA00023026"/>
    </source>
</evidence>
<dbReference type="HOGENOM" id="CLU_000823_0_0_6"/>
<evidence type="ECO:0000313" key="8">
    <source>
        <dbReference type="EMBL" id="CDH34086.1"/>
    </source>
</evidence>
<evidence type="ECO:0000256" key="2">
    <source>
        <dbReference type="SAM" id="Coils"/>
    </source>
</evidence>
<feature type="coiled-coil region" evidence="2">
    <location>
        <begin position="2215"/>
        <end position="2249"/>
    </location>
</feature>
<dbReference type="InterPro" id="IPR041079">
    <property type="entry name" value="Neuraminidase-like"/>
</dbReference>
<dbReference type="Pfam" id="PF20220">
    <property type="entry name" value="ABC_toxin_N"/>
    <property type="match status" value="1"/>
</dbReference>
<dbReference type="Pfam" id="PF03538">
    <property type="entry name" value="VRP1"/>
    <property type="match status" value="1"/>
</dbReference>
<evidence type="ECO:0000259" key="6">
    <source>
        <dbReference type="Pfam" id="PF20220"/>
    </source>
</evidence>
<feature type="domain" description="TcdA1 receptor binding" evidence="7">
    <location>
        <begin position="1497"/>
        <end position="1581"/>
    </location>
</feature>
<evidence type="ECO:0000259" key="3">
    <source>
        <dbReference type="Pfam" id="PF18276"/>
    </source>
</evidence>
<evidence type="ECO:0000259" key="4">
    <source>
        <dbReference type="Pfam" id="PF18413"/>
    </source>
</evidence>
<protein>
    <submittedName>
        <fullName evidence="8">TcdA1</fullName>
    </submittedName>
</protein>
<evidence type="ECO:0000259" key="7">
    <source>
        <dbReference type="Pfam" id="PF21963"/>
    </source>
</evidence>
<feature type="domain" description="ABC toxin N-terminal" evidence="6">
    <location>
        <begin position="937"/>
        <end position="1060"/>
    </location>
</feature>
<feature type="domain" description="Neuraminidase-like" evidence="4">
    <location>
        <begin position="1091"/>
        <end position="1250"/>
    </location>
</feature>
<proteinExistence type="predicted"/>
<dbReference type="EMBL" id="CBTB010000215">
    <property type="protein sequence ID" value="CDH34086.1"/>
    <property type="molecule type" value="Genomic_DNA"/>
</dbReference>
<keyword evidence="2" id="KW-0175">Coiled coil</keyword>
<feature type="domain" description="Tc toxin complex TcA C-terminal TcB-binding" evidence="3">
    <location>
        <begin position="2228"/>
        <end position="2528"/>
    </location>
</feature>
<dbReference type="Proteomes" id="UP000028480">
    <property type="component" value="Unassembled WGS sequence"/>
</dbReference>
<dbReference type="InterPro" id="IPR054141">
    <property type="entry name" value="TcdA1_RBD_2"/>
</dbReference>
<comment type="caution">
    <text evidence="8">The sequence shown here is derived from an EMBL/GenBank/DDBJ whole genome shotgun (WGS) entry which is preliminary data.</text>
</comment>
<dbReference type="InterPro" id="IPR018003">
    <property type="entry name" value="Insecticidal_toxin/plasmid_vir"/>
</dbReference>
<dbReference type="Pfam" id="PF18276">
    <property type="entry name" value="TcA_TcB_BD"/>
    <property type="match status" value="1"/>
</dbReference>
<organism evidence="8">
    <name type="scientific">Xenorhabdus bovienii str. Intermedium</name>
    <dbReference type="NCBI Taxonomy" id="1379677"/>
    <lineage>
        <taxon>Bacteria</taxon>
        <taxon>Pseudomonadati</taxon>
        <taxon>Pseudomonadota</taxon>
        <taxon>Gammaproteobacteria</taxon>
        <taxon>Enterobacterales</taxon>
        <taxon>Morganellaceae</taxon>
        <taxon>Xenorhabdus</taxon>
    </lineage>
</organism>
<keyword evidence="1" id="KW-0843">Virulence</keyword>
<dbReference type="Pfam" id="PF21963">
    <property type="entry name" value="TcdA1_RBD_2"/>
    <property type="match status" value="1"/>
</dbReference>
<dbReference type="Pfam" id="PF18518">
    <property type="entry name" value="TcA_RBD"/>
    <property type="match status" value="1"/>
</dbReference>
<name>A0A077QPA1_XENBV</name>
<dbReference type="InterPro" id="IPR041568">
    <property type="entry name" value="TcA_RBD"/>
</dbReference>